<dbReference type="GO" id="GO:0016757">
    <property type="term" value="F:glycosyltransferase activity"/>
    <property type="evidence" value="ECO:0007669"/>
    <property type="project" value="UniProtKB-KW"/>
</dbReference>
<proteinExistence type="predicted"/>
<comment type="caution">
    <text evidence="6">The sequence shown here is derived from an EMBL/GenBank/DDBJ whole genome shotgun (WGS) entry which is preliminary data.</text>
</comment>
<sequence length="58" mass="6750">MVDPTGISNWSVTHVDWSEGKWHPKAYRAQDVTFELLKNVTVSILSFKNSYFKMSRCL</sequence>
<accession>A0A426YXU9</accession>
<evidence type="ECO:0000313" key="7">
    <source>
        <dbReference type="Proteomes" id="UP000287651"/>
    </source>
</evidence>
<dbReference type="PANTHER" id="PTHR31042">
    <property type="entry name" value="CORE-2/I-BRANCHING BETA-1,6-N-ACETYLGLUCOSAMINYLTRANSFERASE FAMILY PROTEIN-RELATED"/>
    <property type="match status" value="1"/>
</dbReference>
<evidence type="ECO:0000256" key="3">
    <source>
        <dbReference type="ARBA" id="ARBA00022679"/>
    </source>
</evidence>
<dbReference type="PANTHER" id="PTHR31042:SF150">
    <property type="entry name" value="OS06G0661900 PROTEIN"/>
    <property type="match status" value="1"/>
</dbReference>
<keyword evidence="3" id="KW-0808">Transferase</keyword>
<keyword evidence="5" id="KW-0325">Glycoprotein</keyword>
<organism evidence="6 7">
    <name type="scientific">Ensete ventricosum</name>
    <name type="common">Abyssinian banana</name>
    <name type="synonym">Musa ensete</name>
    <dbReference type="NCBI Taxonomy" id="4639"/>
    <lineage>
        <taxon>Eukaryota</taxon>
        <taxon>Viridiplantae</taxon>
        <taxon>Streptophyta</taxon>
        <taxon>Embryophyta</taxon>
        <taxon>Tracheophyta</taxon>
        <taxon>Spermatophyta</taxon>
        <taxon>Magnoliopsida</taxon>
        <taxon>Liliopsida</taxon>
        <taxon>Zingiberales</taxon>
        <taxon>Musaceae</taxon>
        <taxon>Ensete</taxon>
    </lineage>
</organism>
<evidence type="ECO:0000256" key="5">
    <source>
        <dbReference type="ARBA" id="ARBA00023180"/>
    </source>
</evidence>
<dbReference type="GO" id="GO:0016020">
    <property type="term" value="C:membrane"/>
    <property type="evidence" value="ECO:0007669"/>
    <property type="project" value="UniProtKB-SubCell"/>
</dbReference>
<protein>
    <submittedName>
        <fullName evidence="6">Uncharacterized protein</fullName>
    </submittedName>
</protein>
<evidence type="ECO:0000256" key="4">
    <source>
        <dbReference type="ARBA" id="ARBA00023136"/>
    </source>
</evidence>
<dbReference type="EMBL" id="AMZH03009581">
    <property type="protein sequence ID" value="RRT56543.1"/>
    <property type="molecule type" value="Genomic_DNA"/>
</dbReference>
<dbReference type="Pfam" id="PF02485">
    <property type="entry name" value="Branch"/>
    <property type="match status" value="1"/>
</dbReference>
<reference evidence="6 7" key="1">
    <citation type="journal article" date="2014" name="Agronomy (Basel)">
        <title>A Draft Genome Sequence for Ensete ventricosum, the Drought-Tolerant Tree Against Hunger.</title>
        <authorList>
            <person name="Harrison J."/>
            <person name="Moore K.A."/>
            <person name="Paszkiewicz K."/>
            <person name="Jones T."/>
            <person name="Grant M."/>
            <person name="Ambacheew D."/>
            <person name="Muzemil S."/>
            <person name="Studholme D.J."/>
        </authorList>
    </citation>
    <scope>NUCLEOTIDE SEQUENCE [LARGE SCALE GENOMIC DNA]</scope>
</reference>
<gene>
    <name evidence="6" type="ORF">B296_00047779</name>
</gene>
<dbReference type="InterPro" id="IPR003406">
    <property type="entry name" value="Glyco_trans_14"/>
</dbReference>
<comment type="subcellular location">
    <subcellularLocation>
        <location evidence="1">Membrane</location>
        <topology evidence="1">Single-pass type II membrane protein</topology>
    </subcellularLocation>
</comment>
<keyword evidence="2" id="KW-0328">Glycosyltransferase</keyword>
<name>A0A426YXU9_ENSVE</name>
<dbReference type="Proteomes" id="UP000287651">
    <property type="component" value="Unassembled WGS sequence"/>
</dbReference>
<keyword evidence="4" id="KW-0472">Membrane</keyword>
<evidence type="ECO:0000256" key="2">
    <source>
        <dbReference type="ARBA" id="ARBA00022676"/>
    </source>
</evidence>
<evidence type="ECO:0000256" key="1">
    <source>
        <dbReference type="ARBA" id="ARBA00004606"/>
    </source>
</evidence>
<evidence type="ECO:0000313" key="6">
    <source>
        <dbReference type="EMBL" id="RRT56543.1"/>
    </source>
</evidence>
<dbReference type="AlphaFoldDB" id="A0A426YXU9"/>
<dbReference type="InterPro" id="IPR044174">
    <property type="entry name" value="BC10-like"/>
</dbReference>